<dbReference type="SUPFAM" id="SSF49265">
    <property type="entry name" value="Fibronectin type III"/>
    <property type="match status" value="1"/>
</dbReference>
<evidence type="ECO:0000259" key="3">
    <source>
        <dbReference type="PROSITE" id="PS50853"/>
    </source>
</evidence>
<dbReference type="Proteomes" id="UP001158050">
    <property type="component" value="Unassembled WGS sequence"/>
</dbReference>
<evidence type="ECO:0000313" key="5">
    <source>
        <dbReference type="Proteomes" id="UP001158050"/>
    </source>
</evidence>
<feature type="domain" description="Fibronectin type-III" evidence="3">
    <location>
        <begin position="597"/>
        <end position="697"/>
    </location>
</feature>
<dbReference type="InterPro" id="IPR036116">
    <property type="entry name" value="FN3_sf"/>
</dbReference>
<dbReference type="Gene3D" id="2.60.40.10">
    <property type="entry name" value="Immunoglobulins"/>
    <property type="match status" value="2"/>
</dbReference>
<dbReference type="NCBIfam" id="TIGR04183">
    <property type="entry name" value="Por_Secre_tail"/>
    <property type="match status" value="1"/>
</dbReference>
<feature type="compositionally biased region" description="Polar residues" evidence="2">
    <location>
        <begin position="1339"/>
        <end position="1355"/>
    </location>
</feature>
<comment type="caution">
    <text evidence="4">The sequence shown here is derived from an EMBL/GenBank/DDBJ whole genome shotgun (WGS) entry which is preliminary data.</text>
</comment>
<dbReference type="Gene3D" id="2.60.120.260">
    <property type="entry name" value="Galactose-binding domain-like"/>
    <property type="match status" value="1"/>
</dbReference>
<dbReference type="EMBL" id="FXUO01000006">
    <property type="protein sequence ID" value="SMP94867.1"/>
    <property type="molecule type" value="Genomic_DNA"/>
</dbReference>
<reference evidence="4 5" key="1">
    <citation type="submission" date="2017-05" db="EMBL/GenBank/DDBJ databases">
        <authorList>
            <person name="Varghese N."/>
            <person name="Submissions S."/>
        </authorList>
    </citation>
    <scope>NUCLEOTIDE SEQUENCE [LARGE SCALE GENOMIC DNA]</scope>
    <source>
        <strain evidence="4 5">DSM 18015</strain>
    </source>
</reference>
<protein>
    <submittedName>
        <fullName evidence="4">Por secretion system C-terminal sorting domain-containing protein</fullName>
    </submittedName>
</protein>
<dbReference type="InterPro" id="IPR011050">
    <property type="entry name" value="Pectin_lyase_fold/virulence"/>
</dbReference>
<dbReference type="PROSITE" id="PS50853">
    <property type="entry name" value="FN3"/>
    <property type="match status" value="1"/>
</dbReference>
<keyword evidence="5" id="KW-1185">Reference proteome</keyword>
<dbReference type="InterPro" id="IPR006626">
    <property type="entry name" value="PbH1"/>
</dbReference>
<evidence type="ECO:0000256" key="1">
    <source>
        <dbReference type="ARBA" id="ARBA00022729"/>
    </source>
</evidence>
<accession>A0ABY1R456</accession>
<dbReference type="InterPro" id="IPR003961">
    <property type="entry name" value="FN3_dom"/>
</dbReference>
<keyword evidence="1" id="KW-0732">Signal</keyword>
<sequence length="2296" mass="240011">MMKKFTLLKTGSGFPAFWQALFLLFSLSVWMTKAQTMPYTFSQSSGTYTAITGGTVFQSGATISTDAVSSAITLPFTFTFNGTACDRVYISNNGFITLANSTTTTAPTATTYNPISAATGYVGAIAGYGYDMRQSTASGASSEIRYQTLNSTPNQVFVVQFTDIARSTNPSSEKLTFQIRLSETTNKVDIVYNTPTVAATSTTASNFGQVGLRGSSNTSFSNRMVYATSPYNTWSASGAAGDNGNTARITSGTGVGGPNVMIFTTAYFPTAGLTYSWTPVSSSFYQSLPYTQNFENAWQNMTSVGDVPAANGVLTMPGTGNGSVRASDVTTANSVWSGTSGSSTLGAAQGSRSARFHTFNHDNAVTTNGLSGKGYLDFYLNFSTVGTKQLSFDYINPTGTDVLNIYLSTDGGKTFGSSLGSYGVSAAWSTKSIASVSSSTSSTCVIRFEFTSDYGNDDIYVDNVSVTSLSTCTTPSAQPSSLSFGTTSSTSIAGSFTAPATAPSGYLILRSTSSTAPTPVNGTTYTTANTVTLGGISYYVIQGSATTANATTFTDSGLTSNTKYYYYVFSYNNACSGAPYYLATSPLSGNKVTCAAAPTAATTPVTGITSSSATINWVASVAGGSAGTINYTVEVYTDSGYTTPIPGSPYNAGTSTSQAITFTNAATTYYYRIKANNGSCDSAYLTGSFVPSCAVPTGLAATASATTTGISSISGNFTATGSSSVPTGYVVVRSTSSSLPVLSSGVTYTVGANTSVATNGYIEYVGTTAGSWTSSSLMGGTTYYYFVFSYNNTGCSGGPIYSASATQANATTTGCPAFSSVISVGGSVTTSGSVYPTLTAAIADLSVCSISQPTTLSINSSYNSSSETFPIVIPSISGSSSTNTVTIKPAAGTSPVISGAAASNPLIKINGGSNVVIDGSNSVGGTTRDLILTNTSATSPNVVVIGSPDSTPVTNVILKNTVLTNGANTSSAVVVSSSATIGNAGYFNNITIQNNSVNKAYVGIYVIGNTATNNGNGLLIDGNTLNSSGANSIRLIGIYVQGVDGNSVISNNTVGNISNSNSESVTGIWLATAANKAAVYGNNISGVASTVSGSYTAGGIYVSSGSTVSAINIYNNNISNISSLGSYVDGSTGIEIGGATANVNIYSNKISNIKNTNTSGYGAAGIFLGSSATVANTASYNNMIWDVAGYGSATLTRNGHGIYLYSGGGYKLYYNSVNLTTNQTTGISAALYIYSSVSTASSVDMRNNIFANSQTSNTRYAIYSTSAKTIFSNIDYNDYYSAGTLGYLVSAQSTLAAWQTATGSDVNSLNVLPPFVSATDLHLSGSSCTPIESAGTPISGISTDIDNDSRSSSNPDLGADEFNGNALPKITSVTGGSNCGTGTVQLTANGSTLGSAITEYRWYSAVTGGTLVGTSSTNNWTTPSISTTTNYYVAAYNGCESNVRTLVTATINPVPTDINIASTVSPGGADACTTDYVKLEATGGVVSTPNSNAVNLTFENGLTDSVSGSWTTSNTSTAGTPANAAWTVQNNGYVYSSTTFNSNDASKFIISNSDAQGSGSTTNTELRSPVFSLKNYTSASLTFYHYYRYNSGDSGTVQISTDGGSNWVSTNLASYNANQGSSNAFSLVTIDLASYVGQENLMIRFLYSASYDWYWALDNIKVSGSKSEQQIVWTPVTGLYTNSTLTTAYTAGSYAATLYAAPDGTQSYTAKSTQGTCDKTSVVSVTKNKNEFTGAVDTNWNTAGNWSINQVPNNTKCVIIPADKTVVININNAEVKSLTIASTGKTTITASNSLKVVDGITIANNSNNDNLTLESDAVLLQENGSAVNTGKILAHRDVKMRKMDYIYWSTPVSGQKLLNDTTLNDGFSVGTPNNRILYYYEPNDTFKAVPSTETTFVTAKGYAIRGKDSYDASVLTSDNTLKFVGTPNNGSYTVNIQKSANTGTGGTVEHGYNLIGNPYPSNIDFVKFFNLSNNKNIIYGKAWFWSNITPTTTQQGSSYSGNNYATITLAGGTPPTYSDTTVTPSPSSGAYTPTKNIKVGQGFIVQAKNIGTGQALSFDNTIRNNEAGVFYNNKSSEDVNRYWLKLITPQNIINTILVAYMDGATNAYDGDYDADLIAVGDDSFYSKLSTHKFQIQARASFADNDVVSLGTKYSANGTYKISLENNQGVFGENQNVYLKDKLLNSLTNLREKDYSFSAIKGTDETRFEIVYKEDAVLASDDATKSEFEVYRTNGDYIIKSSKQLGKIEVYDSSGRLMMTANTKEKILKLDTSVLVNGVYIIKAENSGDIRTKKIIK</sequence>
<organism evidence="4 5">
    <name type="scientific">Epilithonimonas pallida</name>
    <dbReference type="NCBI Taxonomy" id="373671"/>
    <lineage>
        <taxon>Bacteria</taxon>
        <taxon>Pseudomonadati</taxon>
        <taxon>Bacteroidota</taxon>
        <taxon>Flavobacteriia</taxon>
        <taxon>Flavobacteriales</taxon>
        <taxon>Weeksellaceae</taxon>
        <taxon>Chryseobacterium group</taxon>
        <taxon>Epilithonimonas</taxon>
    </lineage>
</organism>
<dbReference type="SMART" id="SM00060">
    <property type="entry name" value="FN3"/>
    <property type="match status" value="2"/>
</dbReference>
<evidence type="ECO:0000256" key="2">
    <source>
        <dbReference type="SAM" id="MobiDB-lite"/>
    </source>
</evidence>
<dbReference type="Pfam" id="PF19081">
    <property type="entry name" value="Ig_7"/>
    <property type="match status" value="1"/>
</dbReference>
<dbReference type="RefSeq" id="WP_283417340.1">
    <property type="nucleotide sequence ID" value="NZ_FXUO01000006.1"/>
</dbReference>
<name>A0ABY1R456_9FLAO</name>
<dbReference type="InterPro" id="IPR026444">
    <property type="entry name" value="Secre_tail"/>
</dbReference>
<dbReference type="InterPro" id="IPR044023">
    <property type="entry name" value="Ig_7"/>
</dbReference>
<evidence type="ECO:0000313" key="4">
    <source>
        <dbReference type="EMBL" id="SMP94867.1"/>
    </source>
</evidence>
<dbReference type="SUPFAM" id="SSF51126">
    <property type="entry name" value="Pectin lyase-like"/>
    <property type="match status" value="1"/>
</dbReference>
<proteinExistence type="predicted"/>
<dbReference type="SMART" id="SM00710">
    <property type="entry name" value="PbH1"/>
    <property type="match status" value="10"/>
</dbReference>
<feature type="region of interest" description="Disordered" evidence="2">
    <location>
        <begin position="1334"/>
        <end position="1358"/>
    </location>
</feature>
<dbReference type="InterPro" id="IPR013783">
    <property type="entry name" value="Ig-like_fold"/>
</dbReference>
<gene>
    <name evidence="4" type="ORF">SAMN05421679_106158</name>
</gene>